<evidence type="ECO:0000256" key="1">
    <source>
        <dbReference type="ARBA" id="ARBA00022490"/>
    </source>
</evidence>
<organism evidence="7 8">
    <name type="scientific">Candidatus Beckwithbacteria bacterium CG1_02_47_37</name>
    <dbReference type="NCBI Taxonomy" id="1805034"/>
    <lineage>
        <taxon>Bacteria</taxon>
        <taxon>Candidatus Beckwithiibacteriota</taxon>
    </lineage>
</organism>
<evidence type="ECO:0000256" key="3">
    <source>
        <dbReference type="ARBA" id="ARBA00022840"/>
    </source>
</evidence>
<dbReference type="InterPro" id="IPR056546">
    <property type="entry name" value="MreB_MamK-like"/>
</dbReference>
<feature type="binding site" evidence="6">
    <location>
        <begin position="211"/>
        <end position="214"/>
    </location>
    <ligand>
        <name>ATP</name>
        <dbReference type="ChEBI" id="CHEBI:30616"/>
    </ligand>
</feature>
<dbReference type="GO" id="GO:0005524">
    <property type="term" value="F:ATP binding"/>
    <property type="evidence" value="ECO:0007669"/>
    <property type="project" value="UniProtKB-KW"/>
</dbReference>
<keyword evidence="3 6" id="KW-0067">ATP-binding</keyword>
<dbReference type="STRING" id="1805034.AUJ59_03595"/>
<dbReference type="EMBL" id="MNUI01000063">
    <property type="protein sequence ID" value="OIN88693.1"/>
    <property type="molecule type" value="Genomic_DNA"/>
</dbReference>
<dbReference type="SUPFAM" id="SSF53067">
    <property type="entry name" value="Actin-like ATPase domain"/>
    <property type="match status" value="2"/>
</dbReference>
<name>A0A1J4RRV2_9BACT</name>
<evidence type="ECO:0000313" key="8">
    <source>
        <dbReference type="Proteomes" id="UP000183144"/>
    </source>
</evidence>
<comment type="subcellular location">
    <subcellularLocation>
        <location evidence="6">Cytoplasm</location>
    </subcellularLocation>
    <text evidence="6">Membrane-associated.</text>
</comment>
<evidence type="ECO:0000256" key="5">
    <source>
        <dbReference type="ARBA" id="ARBA00023458"/>
    </source>
</evidence>
<evidence type="ECO:0000313" key="7">
    <source>
        <dbReference type="EMBL" id="OIN88693.1"/>
    </source>
</evidence>
<reference evidence="7 8" key="1">
    <citation type="journal article" date="2016" name="Environ. Microbiol.">
        <title>Genomic resolution of a cold subsurface aquifer community provides metabolic insights for novel microbes adapted to high CO concentrations.</title>
        <authorList>
            <person name="Probst A.J."/>
            <person name="Castelle C.J."/>
            <person name="Singh A."/>
            <person name="Brown C.T."/>
            <person name="Anantharaman K."/>
            <person name="Sharon I."/>
            <person name="Hug L.A."/>
            <person name="Burstein D."/>
            <person name="Emerson J.B."/>
            <person name="Thomas B.C."/>
            <person name="Banfield J.F."/>
        </authorList>
    </citation>
    <scope>NUCLEOTIDE SEQUENCE [LARGE SCALE GENOMIC DNA]</scope>
    <source>
        <strain evidence="7">CG1_02_47_37</strain>
    </source>
</reference>
<dbReference type="HAMAP" id="MF_02207">
    <property type="entry name" value="MreB"/>
    <property type="match status" value="1"/>
</dbReference>
<protein>
    <recommendedName>
        <fullName evidence="6">Cell shape-determining protein MreB</fullName>
    </recommendedName>
</protein>
<evidence type="ECO:0000256" key="4">
    <source>
        <dbReference type="ARBA" id="ARBA00022960"/>
    </source>
</evidence>
<feature type="binding site" evidence="6">
    <location>
        <begin position="163"/>
        <end position="165"/>
    </location>
    <ligand>
        <name>ATP</name>
        <dbReference type="ChEBI" id="CHEBI:30616"/>
    </ligand>
</feature>
<dbReference type="PANTHER" id="PTHR42749:SF1">
    <property type="entry name" value="CELL SHAPE-DETERMINING PROTEIN MREB"/>
    <property type="match status" value="1"/>
</dbReference>
<dbReference type="AlphaFoldDB" id="A0A1J4RRV2"/>
<sequence>MYLPLVYDLAVDLGTSNTLINLSGKGVIVREPTVIARKKKSKELLAVGMEAKKMLGKNPEAIEVVQPIKGGVIADFDATAVMLKHYFEQISQHIGWLPRLLRPRVVAGIPGGLTEVEKRAVQDAALSAGARRALLVEGPLAAALGAGIEVIRPDGHLVVDIGGGTTEIAVISLSGIVVNRSLRVAGQTMDQAIVKAVRLSRGLLLGEATAEEVKINIGSAAALEKEKIFVVRGRDIGKGLPRSLKLKSAEIREVLAPIIQEITAAVADILEETPPELVGDILQHGIILCGAAGLMPGIDQVIAEATKMPVGITEAPQDAVVRGLAKLLANARLLEMVRLKRGLS</sequence>
<dbReference type="GO" id="GO:0008360">
    <property type="term" value="P:regulation of cell shape"/>
    <property type="evidence" value="ECO:0007669"/>
    <property type="project" value="UniProtKB-UniRule"/>
</dbReference>
<proteinExistence type="inferred from homology"/>
<dbReference type="Gene3D" id="3.30.420.40">
    <property type="match status" value="3"/>
</dbReference>
<dbReference type="GO" id="GO:0005737">
    <property type="term" value="C:cytoplasm"/>
    <property type="evidence" value="ECO:0007669"/>
    <property type="project" value="UniProtKB-SubCell"/>
</dbReference>
<dbReference type="PRINTS" id="PR01652">
    <property type="entry name" value="SHAPEPROTEIN"/>
</dbReference>
<accession>A0A1J4RRV2</accession>
<comment type="subunit">
    <text evidence="6">Forms polymers.</text>
</comment>
<dbReference type="GO" id="GO:0000902">
    <property type="term" value="P:cell morphogenesis"/>
    <property type="evidence" value="ECO:0007669"/>
    <property type="project" value="InterPro"/>
</dbReference>
<comment type="caution">
    <text evidence="6">Lacks conserved residue(s) required for the propagation of feature annotation.</text>
</comment>
<dbReference type="Proteomes" id="UP000183144">
    <property type="component" value="Unassembled WGS sequence"/>
</dbReference>
<dbReference type="Pfam" id="PF06723">
    <property type="entry name" value="MreB_Mbl"/>
    <property type="match status" value="1"/>
</dbReference>
<keyword evidence="1 6" id="KW-0963">Cytoplasm</keyword>
<dbReference type="InterPro" id="IPR043129">
    <property type="entry name" value="ATPase_NBD"/>
</dbReference>
<gene>
    <name evidence="6" type="primary">mreB</name>
    <name evidence="7" type="ORF">AUJ59_03595</name>
</gene>
<dbReference type="PANTHER" id="PTHR42749">
    <property type="entry name" value="CELL SHAPE-DETERMINING PROTEIN MREB"/>
    <property type="match status" value="1"/>
</dbReference>
<keyword evidence="2 6" id="KW-0547">Nucleotide-binding</keyword>
<dbReference type="NCBIfam" id="NF010539">
    <property type="entry name" value="PRK13927.1"/>
    <property type="match status" value="1"/>
</dbReference>
<evidence type="ECO:0000256" key="6">
    <source>
        <dbReference type="HAMAP-Rule" id="MF_02207"/>
    </source>
</evidence>
<comment type="similarity">
    <text evidence="5 6">Belongs to the FtsA/MreB family.</text>
</comment>
<comment type="caution">
    <text evidence="7">The sequence shown here is derived from an EMBL/GenBank/DDBJ whole genome shotgun (WGS) entry which is preliminary data.</text>
</comment>
<evidence type="ECO:0000256" key="2">
    <source>
        <dbReference type="ARBA" id="ARBA00022741"/>
    </source>
</evidence>
<comment type="function">
    <text evidence="6">Forms membrane-associated dynamic filaments that are essential for cell shape determination. Acts by regulating cell wall synthesis and cell elongation, and thus cell shape. A feedback loop between cell geometry and MreB localization may maintain elongated cell shape by targeting cell wall growth to regions of negative cell wall curvature.</text>
</comment>
<dbReference type="CDD" id="cd10225">
    <property type="entry name" value="ASKHA_NBD_MreB-like"/>
    <property type="match status" value="1"/>
</dbReference>
<keyword evidence="4 6" id="KW-0133">Cell shape</keyword>
<dbReference type="InterPro" id="IPR004753">
    <property type="entry name" value="MreB"/>
</dbReference>